<dbReference type="GO" id="GO:1902388">
    <property type="term" value="F:ceramide 1-phosphate transfer activity"/>
    <property type="evidence" value="ECO:0007669"/>
    <property type="project" value="TreeGrafter"/>
</dbReference>
<dbReference type="InterPro" id="IPR014830">
    <property type="entry name" value="Glycolipid_transfer_prot_dom"/>
</dbReference>
<sequence>MRGLLEVVAVSVSATLIVSRLGLVRALPVFRRIRIPFLGRRKKMLRVQSWSCAPEQELELGEQEEWHAEFGGEAHARDYVPCCETFQKINESLRNRMVKRAANGELDVLLRPFCASVVNFCLVFDALGATFSQLVKSEMLTNVAKIEAACSKHGTKTMREMTDTESQLGVAQEQSAGTVALLWLKRSLQFVLLLVDNIVLHRGDDFSLTRCALQAYDDSLRAAHNFLVIAVFRAALLALPNRELFFARLGPSESLVRQDMCELLFLFRSKFEPIVDFFLESHIEKACVSRLELVTIPS</sequence>
<feature type="domain" description="Glycolipid transfer protein" evidence="2">
    <location>
        <begin position="109"/>
        <end position="250"/>
    </location>
</feature>
<evidence type="ECO:0000313" key="4">
    <source>
        <dbReference type="Proteomes" id="UP000324585"/>
    </source>
</evidence>
<dbReference type="SUPFAM" id="SSF110004">
    <property type="entry name" value="Glycolipid transfer protein, GLTP"/>
    <property type="match status" value="1"/>
</dbReference>
<dbReference type="Gene3D" id="1.10.3520.10">
    <property type="entry name" value="Glycolipid transfer protein"/>
    <property type="match status" value="1"/>
</dbReference>
<dbReference type="GO" id="GO:1902387">
    <property type="term" value="F:ceramide 1-phosphate binding"/>
    <property type="evidence" value="ECO:0007669"/>
    <property type="project" value="TreeGrafter"/>
</dbReference>
<keyword evidence="4" id="KW-1185">Reference proteome</keyword>
<dbReference type="OMA" id="HYLEDMI"/>
<dbReference type="InterPro" id="IPR036497">
    <property type="entry name" value="GLTP_sf"/>
</dbReference>
<gene>
    <name evidence="3" type="ORF">FVE85_2225</name>
</gene>
<dbReference type="PANTHER" id="PTHR10219">
    <property type="entry name" value="GLYCOLIPID TRANSFER PROTEIN-RELATED"/>
    <property type="match status" value="1"/>
</dbReference>
<dbReference type="GO" id="GO:0016020">
    <property type="term" value="C:membrane"/>
    <property type="evidence" value="ECO:0007669"/>
    <property type="project" value="TreeGrafter"/>
</dbReference>
<organism evidence="3 4">
    <name type="scientific">Porphyridium purpureum</name>
    <name type="common">Red alga</name>
    <name type="synonym">Porphyridium cruentum</name>
    <dbReference type="NCBI Taxonomy" id="35688"/>
    <lineage>
        <taxon>Eukaryota</taxon>
        <taxon>Rhodophyta</taxon>
        <taxon>Bangiophyceae</taxon>
        <taxon>Porphyridiales</taxon>
        <taxon>Porphyridiaceae</taxon>
        <taxon>Porphyridium</taxon>
    </lineage>
</organism>
<keyword evidence="1" id="KW-0813">Transport</keyword>
<proteinExistence type="predicted"/>
<reference evidence="4" key="1">
    <citation type="journal article" date="2019" name="Nat. Commun.">
        <title>Expansion of phycobilisome linker gene families in mesophilic red algae.</title>
        <authorList>
            <person name="Lee J."/>
            <person name="Kim D."/>
            <person name="Bhattacharya D."/>
            <person name="Yoon H.S."/>
        </authorList>
    </citation>
    <scope>NUCLEOTIDE SEQUENCE [LARGE SCALE GENOMIC DNA]</scope>
    <source>
        <strain evidence="4">CCMP 1328</strain>
    </source>
</reference>
<name>A0A5J4YYL5_PORPP</name>
<dbReference type="EMBL" id="VRMN01000003">
    <property type="protein sequence ID" value="KAA8496070.1"/>
    <property type="molecule type" value="Genomic_DNA"/>
</dbReference>
<dbReference type="AlphaFoldDB" id="A0A5J4YYL5"/>
<dbReference type="Proteomes" id="UP000324585">
    <property type="component" value="Unassembled WGS sequence"/>
</dbReference>
<dbReference type="GO" id="GO:0005829">
    <property type="term" value="C:cytosol"/>
    <property type="evidence" value="ECO:0007669"/>
    <property type="project" value="TreeGrafter"/>
</dbReference>
<dbReference type="PANTHER" id="PTHR10219:SF25">
    <property type="entry name" value="PLECKSTRIN HOMOLOGY DOMAIN-CONTAINING FAMILY A MEMBER 8"/>
    <property type="match status" value="1"/>
</dbReference>
<dbReference type="OrthoDB" id="2478at2759"/>
<accession>A0A5J4YYL5</accession>
<dbReference type="Pfam" id="PF08718">
    <property type="entry name" value="GLTP"/>
    <property type="match status" value="1"/>
</dbReference>
<comment type="caution">
    <text evidence="3">The sequence shown here is derived from an EMBL/GenBank/DDBJ whole genome shotgun (WGS) entry which is preliminary data.</text>
</comment>
<protein>
    <submittedName>
        <fullName evidence="3">Glycolipid transfer protein</fullName>
    </submittedName>
</protein>
<evidence type="ECO:0000256" key="1">
    <source>
        <dbReference type="ARBA" id="ARBA00022448"/>
    </source>
</evidence>
<evidence type="ECO:0000259" key="2">
    <source>
        <dbReference type="Pfam" id="PF08718"/>
    </source>
</evidence>
<evidence type="ECO:0000313" key="3">
    <source>
        <dbReference type="EMBL" id="KAA8496070.1"/>
    </source>
</evidence>